<organism evidence="2 3">
    <name type="scientific">Wolfiporia cocos (strain MD-104)</name>
    <name type="common">Brown rot fungus</name>
    <dbReference type="NCBI Taxonomy" id="742152"/>
    <lineage>
        <taxon>Eukaryota</taxon>
        <taxon>Fungi</taxon>
        <taxon>Dikarya</taxon>
        <taxon>Basidiomycota</taxon>
        <taxon>Agaricomycotina</taxon>
        <taxon>Agaricomycetes</taxon>
        <taxon>Polyporales</taxon>
        <taxon>Phaeolaceae</taxon>
        <taxon>Wolfiporia</taxon>
    </lineage>
</organism>
<protein>
    <submittedName>
        <fullName evidence="2">Uncharacterized protein</fullName>
    </submittedName>
</protein>
<feature type="region of interest" description="Disordered" evidence="1">
    <location>
        <begin position="1"/>
        <end position="32"/>
    </location>
</feature>
<evidence type="ECO:0000256" key="1">
    <source>
        <dbReference type="SAM" id="MobiDB-lite"/>
    </source>
</evidence>
<name>A0A2H3JN06_WOLCO</name>
<evidence type="ECO:0000313" key="2">
    <source>
        <dbReference type="EMBL" id="PCH40189.1"/>
    </source>
</evidence>
<accession>A0A2H3JN06</accession>
<reference evidence="2 3" key="1">
    <citation type="journal article" date="2012" name="Science">
        <title>The Paleozoic origin of enzymatic lignin decomposition reconstructed from 31 fungal genomes.</title>
        <authorList>
            <person name="Floudas D."/>
            <person name="Binder M."/>
            <person name="Riley R."/>
            <person name="Barry K."/>
            <person name="Blanchette R.A."/>
            <person name="Henrissat B."/>
            <person name="Martinez A.T."/>
            <person name="Otillar R."/>
            <person name="Spatafora J.W."/>
            <person name="Yadav J.S."/>
            <person name="Aerts A."/>
            <person name="Benoit I."/>
            <person name="Boyd A."/>
            <person name="Carlson A."/>
            <person name="Copeland A."/>
            <person name="Coutinho P.M."/>
            <person name="de Vries R.P."/>
            <person name="Ferreira P."/>
            <person name="Findley K."/>
            <person name="Foster B."/>
            <person name="Gaskell J."/>
            <person name="Glotzer D."/>
            <person name="Gorecki P."/>
            <person name="Heitman J."/>
            <person name="Hesse C."/>
            <person name="Hori C."/>
            <person name="Igarashi K."/>
            <person name="Jurgens J.A."/>
            <person name="Kallen N."/>
            <person name="Kersten P."/>
            <person name="Kohler A."/>
            <person name="Kuees U."/>
            <person name="Kumar T.K.A."/>
            <person name="Kuo A."/>
            <person name="LaButti K."/>
            <person name="Larrondo L.F."/>
            <person name="Lindquist E."/>
            <person name="Ling A."/>
            <person name="Lombard V."/>
            <person name="Lucas S."/>
            <person name="Lundell T."/>
            <person name="Martin R."/>
            <person name="McLaughlin D.J."/>
            <person name="Morgenstern I."/>
            <person name="Morin E."/>
            <person name="Murat C."/>
            <person name="Nagy L.G."/>
            <person name="Nolan M."/>
            <person name="Ohm R.A."/>
            <person name="Patyshakuliyeva A."/>
            <person name="Rokas A."/>
            <person name="Ruiz-Duenas F.J."/>
            <person name="Sabat G."/>
            <person name="Salamov A."/>
            <person name="Samejima M."/>
            <person name="Schmutz J."/>
            <person name="Slot J.C."/>
            <person name="St John F."/>
            <person name="Stenlid J."/>
            <person name="Sun H."/>
            <person name="Sun S."/>
            <person name="Syed K."/>
            <person name="Tsang A."/>
            <person name="Wiebenga A."/>
            <person name="Young D."/>
            <person name="Pisabarro A."/>
            <person name="Eastwood D.C."/>
            <person name="Martin F."/>
            <person name="Cullen D."/>
            <person name="Grigoriev I.V."/>
            <person name="Hibbett D.S."/>
        </authorList>
    </citation>
    <scope>NUCLEOTIDE SEQUENCE [LARGE SCALE GENOMIC DNA]</scope>
    <source>
        <strain evidence="2 3">MD-104</strain>
    </source>
</reference>
<dbReference type="Proteomes" id="UP000218811">
    <property type="component" value="Unassembled WGS sequence"/>
</dbReference>
<sequence length="500" mass="54221">MASESKAQGGTRPPPRDVSRPSPSAPGNGLSPILAEWMRPTGAQCFRWYKDTRKGQITGSSDVYVALRSYLLLVCTPVAKTSVLSRFDFPPCSHSRPHCATSTLYVPPLPAPSTEESQYPPRGRGLECGWAPFAARSLRHATSECGRNPRAPEKLAGQLFHARTSLAVCSALHGADHPARAATVCAATTQKGAASRLRAGTDDRLFTIRIGDRGSASLRVFCRDSACAPLMPRPWESSAIPRTHTRTPCHGVQCALRDWARAVRTVRPRRRPSGRRVWARAARRIKCSLGGIVSPLAAGAAAETRAGARAAIRPRTRTGPSRRARRVVSPCDALRQAGRAPQWPRADEDHDGLICGVTGDNASARTRDAHQRSKACGPASSRARRPALLCQRGVTGGGIARDRRGSVHHRCARHARRAVASSRRRTVCGPNSAGWTHASRITQQPVYLRNRYACGASPSRAAHGRVRWIDACRTRGAAEGSLLCLRWTCWPVRTGSRLNC</sequence>
<proteinExistence type="predicted"/>
<evidence type="ECO:0000313" key="3">
    <source>
        <dbReference type="Proteomes" id="UP000218811"/>
    </source>
</evidence>
<keyword evidence="3" id="KW-1185">Reference proteome</keyword>
<dbReference type="EMBL" id="KB468053">
    <property type="protein sequence ID" value="PCH40189.1"/>
    <property type="molecule type" value="Genomic_DNA"/>
</dbReference>
<dbReference type="AlphaFoldDB" id="A0A2H3JN06"/>
<gene>
    <name evidence="2" type="ORF">WOLCODRAFT_150229</name>
</gene>